<evidence type="ECO:0000256" key="2">
    <source>
        <dbReference type="ARBA" id="ARBA00023125"/>
    </source>
</evidence>
<keyword evidence="8" id="KW-1185">Reference proteome</keyword>
<dbReference type="GO" id="GO:0000976">
    <property type="term" value="F:transcription cis-regulatory region binding"/>
    <property type="evidence" value="ECO:0007669"/>
    <property type="project" value="TreeGrafter"/>
</dbReference>
<evidence type="ECO:0000256" key="1">
    <source>
        <dbReference type="ARBA" id="ARBA00023015"/>
    </source>
</evidence>
<dbReference type="Pfam" id="PF00440">
    <property type="entry name" value="TetR_N"/>
    <property type="match status" value="1"/>
</dbReference>
<dbReference type="PANTHER" id="PTHR30055">
    <property type="entry name" value="HTH-TYPE TRANSCRIPTIONAL REGULATOR RUTR"/>
    <property type="match status" value="1"/>
</dbReference>
<dbReference type="Proteomes" id="UP000198420">
    <property type="component" value="Unassembled WGS sequence"/>
</dbReference>
<dbReference type="SUPFAM" id="SSF48498">
    <property type="entry name" value="Tetracyclin repressor-like, C-terminal domain"/>
    <property type="match status" value="1"/>
</dbReference>
<dbReference type="PROSITE" id="PS50977">
    <property type="entry name" value="HTH_TETR_2"/>
    <property type="match status" value="1"/>
</dbReference>
<dbReference type="Gene3D" id="1.10.10.60">
    <property type="entry name" value="Homeodomain-like"/>
    <property type="match status" value="1"/>
</dbReference>
<dbReference type="InterPro" id="IPR001647">
    <property type="entry name" value="HTH_TetR"/>
</dbReference>
<dbReference type="InterPro" id="IPR009057">
    <property type="entry name" value="Homeodomain-like_sf"/>
</dbReference>
<protein>
    <submittedName>
        <fullName evidence="7">Transcriptional regulator, TetR family</fullName>
    </submittedName>
</protein>
<dbReference type="EMBL" id="FZNP01000014">
    <property type="protein sequence ID" value="SNS28090.1"/>
    <property type="molecule type" value="Genomic_DNA"/>
</dbReference>
<evidence type="ECO:0000259" key="6">
    <source>
        <dbReference type="PROSITE" id="PS50977"/>
    </source>
</evidence>
<keyword evidence="1" id="KW-0805">Transcription regulation</keyword>
<keyword evidence="3" id="KW-0804">Transcription</keyword>
<dbReference type="GO" id="GO:0003700">
    <property type="term" value="F:DNA-binding transcription factor activity"/>
    <property type="evidence" value="ECO:0007669"/>
    <property type="project" value="TreeGrafter"/>
</dbReference>
<dbReference type="InterPro" id="IPR050109">
    <property type="entry name" value="HTH-type_TetR-like_transc_reg"/>
</dbReference>
<dbReference type="InterPro" id="IPR011075">
    <property type="entry name" value="TetR_C"/>
</dbReference>
<evidence type="ECO:0000256" key="3">
    <source>
        <dbReference type="ARBA" id="ARBA00023163"/>
    </source>
</evidence>
<evidence type="ECO:0000256" key="5">
    <source>
        <dbReference type="SAM" id="MobiDB-lite"/>
    </source>
</evidence>
<feature type="region of interest" description="Disordered" evidence="5">
    <location>
        <begin position="59"/>
        <end position="102"/>
    </location>
</feature>
<evidence type="ECO:0000313" key="7">
    <source>
        <dbReference type="EMBL" id="SNS28090.1"/>
    </source>
</evidence>
<feature type="domain" description="HTH tetR-type" evidence="6">
    <location>
        <begin position="103"/>
        <end position="163"/>
    </location>
</feature>
<keyword evidence="2 4" id="KW-0238">DNA-binding</keyword>
<dbReference type="Pfam" id="PF16859">
    <property type="entry name" value="TetR_C_11"/>
    <property type="match status" value="1"/>
</dbReference>
<sequence>MRPVREVSTPGARPSARWLRSRRTFPEIRNGEVHYVGNVPPMRAKENASVHYFRDRAVTRANSGPPADPGPSAGPGPSADPEPSAYPGPSADPGPPATRRRGGDLEAAIFDAVFAQLEAVGYRGLTMEGVAAGARTGKAALYRRWRSKNELITDALKHVLPEPPTAPATGSVREDLLRILRCLRDTLIACRGAAFRVLKEESEEGVGLIHDVVRDRLSKPVRDLLYEALREAAARGEVRPGAVTRQIADVGPAVMVYRNLTEGGPITDDDLASLVDEVLMPIVRP</sequence>
<dbReference type="SUPFAM" id="SSF46689">
    <property type="entry name" value="Homeodomain-like"/>
    <property type="match status" value="1"/>
</dbReference>
<feature type="DNA-binding region" description="H-T-H motif" evidence="4">
    <location>
        <begin position="126"/>
        <end position="145"/>
    </location>
</feature>
<dbReference type="Gene3D" id="1.10.357.10">
    <property type="entry name" value="Tetracycline Repressor, domain 2"/>
    <property type="match status" value="1"/>
</dbReference>
<reference evidence="8" key="1">
    <citation type="submission" date="2017-06" db="EMBL/GenBank/DDBJ databases">
        <authorList>
            <person name="Varghese N."/>
            <person name="Submissions S."/>
        </authorList>
    </citation>
    <scope>NUCLEOTIDE SEQUENCE [LARGE SCALE GENOMIC DNA]</scope>
    <source>
        <strain evidence="8">DSM 44485</strain>
    </source>
</reference>
<evidence type="ECO:0000313" key="8">
    <source>
        <dbReference type="Proteomes" id="UP000198420"/>
    </source>
</evidence>
<dbReference type="PANTHER" id="PTHR30055:SF225">
    <property type="entry name" value="TRANSCRIPTIONAL REGULATORY PROTEIN-RELATED"/>
    <property type="match status" value="1"/>
</dbReference>
<dbReference type="InterPro" id="IPR036271">
    <property type="entry name" value="Tet_transcr_reg_TetR-rel_C_sf"/>
</dbReference>
<dbReference type="AlphaFoldDB" id="A0A239D6X9"/>
<organism evidence="7 8">
    <name type="scientific">Actinomadura mexicana</name>
    <dbReference type="NCBI Taxonomy" id="134959"/>
    <lineage>
        <taxon>Bacteria</taxon>
        <taxon>Bacillati</taxon>
        <taxon>Actinomycetota</taxon>
        <taxon>Actinomycetes</taxon>
        <taxon>Streptosporangiales</taxon>
        <taxon>Thermomonosporaceae</taxon>
        <taxon>Actinomadura</taxon>
    </lineage>
</organism>
<accession>A0A239D6X9</accession>
<name>A0A239D6X9_9ACTN</name>
<feature type="compositionally biased region" description="Pro residues" evidence="5">
    <location>
        <begin position="66"/>
        <end position="96"/>
    </location>
</feature>
<proteinExistence type="predicted"/>
<gene>
    <name evidence="7" type="ORF">SAMN06265355_11423</name>
</gene>
<evidence type="ECO:0000256" key="4">
    <source>
        <dbReference type="PROSITE-ProRule" id="PRU00335"/>
    </source>
</evidence>